<proteinExistence type="predicted"/>
<protein>
    <submittedName>
        <fullName evidence="1">Uncharacterized protein</fullName>
    </submittedName>
</protein>
<organism evidence="1">
    <name type="scientific">Myoviridae sp. ctkfK18</name>
    <dbReference type="NCBI Taxonomy" id="2825165"/>
    <lineage>
        <taxon>Viruses</taxon>
        <taxon>Duplodnaviria</taxon>
        <taxon>Heunggongvirae</taxon>
        <taxon>Uroviricota</taxon>
        <taxon>Caudoviricetes</taxon>
    </lineage>
</organism>
<accession>A0A8S5VHC5</accession>
<dbReference type="EMBL" id="BK016265">
    <property type="protein sequence ID" value="DAG06080.1"/>
    <property type="molecule type" value="Genomic_DNA"/>
</dbReference>
<sequence length="886" mass="103296">MNDKIKDRRRFKTMLNSEDKKEMNELIVNELTKNGIAADEIPLMSPASMILAGFNTLFDSVSSAIQYVSRESNLIHAEYPSSLFNQLAQHTNEVVIARPSKIWLFVRIPVEDIKRYGKHVQDNTWQIEFDDINTCIIDNLIFMPVIPKFYVRVTFLPERKLYRVFYDYQGKKINVLVQNIFINGQETLGFKAEFKQVTIERFTKQFDDEQLAKFLITTEYPISDFDIYYRANSASNPVKINKRLFYTRGSGDYMEYKILGNNSIALIHKYVQGGFKPARGSFIEVVCYTTTGRDVEYKLAAARDTFTQATARVEYEPVGKRVYKSSGGSLAETSVEYLRNKVIQLRGARRRVDTESDLGTFLLNYEGESTFHPRLTHNDIASRIFSIYTVLSFGNSLNGIKRVFTIPTNTGNVNAKYSDMRHKQMEGFDYYSFNYMNIIKSTQSRRSDNFVLDKTIKPGKEPTVPEKLDPKDPLNNLYTYYYVAPFVVDYDKYNNMARVYMGAQYDETYLTFQTFEEYNASVPVRFVNTSVRVNDYLYYDRNKTSQHFSLNTEVRFESSNWEFKHGQTFQAYIELQAQDKTIHRIPCHTATDMGNNIWDLEFTLKTDKYVFNRWCEFSWVDDDTAHTVKTAMFNTRHKVKVICMIKEEAESVSKYKSVSEFQGEIEFFKDVTKDMFTQTNQYSNDGVTFMSMPLVKSDFYIKSGNQKHITDEVKKIVTFLDHAVYDQLDEYSSRSNDVHDIQETNLRIAIKFAKTYGLSKFLDVGEVNKVLIHNLQMRPKLLIRKLDPEFDEAAIASELNQSLIKHDYYMEDLHMSSLVYSVLDKAGDAVSRIQFINFDNYPDNYHMIIRNDQTPNNLDPPEVVSLEPVYDEVSDTYKFNIKFTYI</sequence>
<name>A0A8S5VHC5_9CAUD</name>
<reference evidence="1" key="1">
    <citation type="journal article" date="2021" name="Proc. Natl. Acad. Sci. U.S.A.">
        <title>A Catalog of Tens of Thousands of Viruses from Human Metagenomes Reveals Hidden Associations with Chronic Diseases.</title>
        <authorList>
            <person name="Tisza M.J."/>
            <person name="Buck C.B."/>
        </authorList>
    </citation>
    <scope>NUCLEOTIDE SEQUENCE</scope>
    <source>
        <strain evidence="1">CtkfK18</strain>
    </source>
</reference>
<evidence type="ECO:0000313" key="1">
    <source>
        <dbReference type="EMBL" id="DAG06080.1"/>
    </source>
</evidence>